<dbReference type="SUPFAM" id="SSF46785">
    <property type="entry name" value="Winged helix' DNA-binding domain"/>
    <property type="match status" value="1"/>
</dbReference>
<dbReference type="PROSITE" id="PS50995">
    <property type="entry name" value="HTH_MARR_2"/>
    <property type="match status" value="1"/>
</dbReference>
<organism evidence="2 3">
    <name type="scientific">Mangrovibacter plantisponsor</name>
    <dbReference type="NCBI Taxonomy" id="451513"/>
    <lineage>
        <taxon>Bacteria</taxon>
        <taxon>Pseudomonadati</taxon>
        <taxon>Pseudomonadota</taxon>
        <taxon>Gammaproteobacteria</taxon>
        <taxon>Enterobacterales</taxon>
        <taxon>Enterobacteriaceae</taxon>
        <taxon>Mangrovibacter</taxon>
    </lineage>
</organism>
<name>A0A317PNJ4_9ENTR</name>
<dbReference type="Pfam" id="PF01047">
    <property type="entry name" value="MarR"/>
    <property type="match status" value="1"/>
</dbReference>
<sequence length="152" mass="16677">MNTPIPSEQSAMLAQSLQTAMRKLRRRLRQQSTLSELSASQLAVLHHLENEGAETVSALARSEGIRPQSMAAIVNSLMAAGFITGSPDPNDGRQTLLSLTDAWYEWVMPRRALRKDWLTRSISASLSADEQETLSQAIGLINRLTDDASDGK</sequence>
<evidence type="ECO:0000313" key="2">
    <source>
        <dbReference type="EMBL" id="PWW02681.1"/>
    </source>
</evidence>
<dbReference type="EMBL" id="QGTS01000018">
    <property type="protein sequence ID" value="PWW02681.1"/>
    <property type="molecule type" value="Genomic_DNA"/>
</dbReference>
<dbReference type="RefSeq" id="WP_110027903.1">
    <property type="nucleotide sequence ID" value="NZ_QGTS01000018.1"/>
</dbReference>
<proteinExistence type="predicted"/>
<evidence type="ECO:0000259" key="1">
    <source>
        <dbReference type="PROSITE" id="PS50995"/>
    </source>
</evidence>
<feature type="domain" description="HTH marR-type" evidence="1">
    <location>
        <begin position="10"/>
        <end position="143"/>
    </location>
</feature>
<protein>
    <submittedName>
        <fullName evidence="2">DNA-binding MarR family transcriptional regulator</fullName>
    </submittedName>
</protein>
<reference evidence="2 3" key="1">
    <citation type="submission" date="2018-05" db="EMBL/GenBank/DDBJ databases">
        <title>Genomic Encyclopedia of Type Strains, Phase IV (KMG-IV): sequencing the most valuable type-strain genomes for metagenomic binning, comparative biology and taxonomic classification.</title>
        <authorList>
            <person name="Goeker M."/>
        </authorList>
    </citation>
    <scope>NUCLEOTIDE SEQUENCE [LARGE SCALE GENOMIC DNA]</scope>
    <source>
        <strain evidence="2 3">DSM 19579</strain>
    </source>
</reference>
<dbReference type="PANTHER" id="PTHR39515">
    <property type="entry name" value="CONSERVED PROTEIN"/>
    <property type="match status" value="1"/>
</dbReference>
<keyword evidence="2" id="KW-0238">DNA-binding</keyword>
<accession>A0A317PNJ4</accession>
<dbReference type="Gene3D" id="1.10.287.100">
    <property type="match status" value="1"/>
</dbReference>
<dbReference type="AlphaFoldDB" id="A0A317PNJ4"/>
<dbReference type="Gene3D" id="1.10.10.10">
    <property type="entry name" value="Winged helix-like DNA-binding domain superfamily/Winged helix DNA-binding domain"/>
    <property type="match status" value="1"/>
</dbReference>
<dbReference type="SMART" id="SM00347">
    <property type="entry name" value="HTH_MARR"/>
    <property type="match status" value="1"/>
</dbReference>
<dbReference type="InterPro" id="IPR036388">
    <property type="entry name" value="WH-like_DNA-bd_sf"/>
</dbReference>
<dbReference type="OrthoDB" id="3215377at2"/>
<dbReference type="PANTHER" id="PTHR39515:SF2">
    <property type="entry name" value="HTH-TYPE TRANSCRIPTIONAL REGULATOR RV0880"/>
    <property type="match status" value="1"/>
</dbReference>
<keyword evidence="3" id="KW-1185">Reference proteome</keyword>
<gene>
    <name evidence="2" type="ORF">DES37_11835</name>
</gene>
<dbReference type="Proteomes" id="UP000246744">
    <property type="component" value="Unassembled WGS sequence"/>
</dbReference>
<dbReference type="InterPro" id="IPR052526">
    <property type="entry name" value="HTH-type_Bedaq_tolerance"/>
</dbReference>
<dbReference type="GO" id="GO:0003677">
    <property type="term" value="F:DNA binding"/>
    <property type="evidence" value="ECO:0007669"/>
    <property type="project" value="UniProtKB-KW"/>
</dbReference>
<comment type="caution">
    <text evidence="2">The sequence shown here is derived from an EMBL/GenBank/DDBJ whole genome shotgun (WGS) entry which is preliminary data.</text>
</comment>
<evidence type="ECO:0000313" key="3">
    <source>
        <dbReference type="Proteomes" id="UP000246744"/>
    </source>
</evidence>
<dbReference type="GO" id="GO:0003700">
    <property type="term" value="F:DNA-binding transcription factor activity"/>
    <property type="evidence" value="ECO:0007669"/>
    <property type="project" value="InterPro"/>
</dbReference>
<dbReference type="InterPro" id="IPR000835">
    <property type="entry name" value="HTH_MarR-typ"/>
</dbReference>
<dbReference type="InterPro" id="IPR036390">
    <property type="entry name" value="WH_DNA-bd_sf"/>
</dbReference>